<keyword evidence="3" id="KW-1185">Reference proteome</keyword>
<comment type="caution">
    <text evidence="2">The sequence shown here is derived from an EMBL/GenBank/DDBJ whole genome shotgun (WGS) entry which is preliminary data.</text>
</comment>
<dbReference type="AlphaFoldDB" id="A0A1Q9LPJ1"/>
<dbReference type="OrthoDB" id="9806181at2"/>
<feature type="domain" description="Microbial-type PARG catalytic" evidence="1">
    <location>
        <begin position="9"/>
        <end position="149"/>
    </location>
</feature>
<dbReference type="PIRSF" id="PIRSF014899">
    <property type="entry name" value="UCP014899"/>
    <property type="match status" value="1"/>
</dbReference>
<dbReference type="EMBL" id="MKQR01000009">
    <property type="protein sequence ID" value="OLR93921.1"/>
    <property type="molecule type" value="Genomic_DNA"/>
</dbReference>
<name>A0A1Q9LPJ1_9PSEU</name>
<dbReference type="SUPFAM" id="SSF52949">
    <property type="entry name" value="Macro domain-like"/>
    <property type="match status" value="1"/>
</dbReference>
<dbReference type="Pfam" id="PF10021">
    <property type="entry name" value="PARG_cat_microb"/>
    <property type="match status" value="1"/>
</dbReference>
<sequence length="264" mass="27987">MKDRLRAIAQETVAIADRGHYDTAAGTVSLAGAVAAAVSGTRLHLPDEHLPLPEPRTGPPTTEVTAETTLAAGKRLGGRTACLNFASARKPGGGFLNGAQAQEESLARASALYPTLLAAEDFYAHHRANHDLVYTDRVIYSPDVPVYRDDDGALLAQPYPLSFLTAAAPNRSAILTNQPERAAAIEGALRARATRVLHVAATHGHTRLVLGAWGCGVFGNDPALVADVFAAALRDNPYFEHVAFAVYDSRPDSPTRAAFARVFA</sequence>
<dbReference type="RefSeq" id="WP_075974818.1">
    <property type="nucleotide sequence ID" value="NZ_MKQR01000009.1"/>
</dbReference>
<evidence type="ECO:0000313" key="3">
    <source>
        <dbReference type="Proteomes" id="UP000186040"/>
    </source>
</evidence>
<dbReference type="NCBIfam" id="TIGR02452">
    <property type="entry name" value="TIGR02452 family protein"/>
    <property type="match status" value="1"/>
</dbReference>
<protein>
    <submittedName>
        <fullName evidence="2">TIGR02452 family protein</fullName>
    </submittedName>
</protein>
<organism evidence="2 3">
    <name type="scientific">Actinokineospora bangkokensis</name>
    <dbReference type="NCBI Taxonomy" id="1193682"/>
    <lineage>
        <taxon>Bacteria</taxon>
        <taxon>Bacillati</taxon>
        <taxon>Actinomycetota</taxon>
        <taxon>Actinomycetes</taxon>
        <taxon>Pseudonocardiales</taxon>
        <taxon>Pseudonocardiaceae</taxon>
        <taxon>Actinokineospora</taxon>
    </lineage>
</organism>
<proteinExistence type="predicted"/>
<dbReference type="PANTHER" id="PTHR35596">
    <property type="entry name" value="DUF2263 DOMAIN-CONTAINING PROTEIN"/>
    <property type="match status" value="1"/>
</dbReference>
<evidence type="ECO:0000259" key="1">
    <source>
        <dbReference type="Pfam" id="PF10021"/>
    </source>
</evidence>
<dbReference type="STRING" id="1193682.BJP25_15820"/>
<dbReference type="PANTHER" id="PTHR35596:SF1">
    <property type="entry name" value="MICROBIAL-TYPE PARG CATALYTIC DOMAIN-CONTAINING PROTEIN"/>
    <property type="match status" value="1"/>
</dbReference>
<accession>A0A1Q9LPJ1</accession>
<dbReference type="InterPro" id="IPR012664">
    <property type="entry name" value="CHP02452"/>
</dbReference>
<dbReference type="Gene3D" id="3.40.220.10">
    <property type="entry name" value="Leucine Aminopeptidase, subunit E, domain 1"/>
    <property type="match status" value="1"/>
</dbReference>
<dbReference type="InterPro" id="IPR019261">
    <property type="entry name" value="PARG_cat_microbial"/>
</dbReference>
<gene>
    <name evidence="2" type="ORF">BJP25_15820</name>
</gene>
<evidence type="ECO:0000313" key="2">
    <source>
        <dbReference type="EMBL" id="OLR93921.1"/>
    </source>
</evidence>
<dbReference type="Proteomes" id="UP000186040">
    <property type="component" value="Unassembled WGS sequence"/>
</dbReference>
<reference evidence="2 3" key="1">
    <citation type="submission" date="2016-10" db="EMBL/GenBank/DDBJ databases">
        <title>The Draft Genome Sequence of Actinokineospora bangkokensis 44EHWT reveals the biosynthetic pathway of antifungal compounds Thailandins with unusual extender unit butylmalonyl-CoA.</title>
        <authorList>
            <person name="Greule A."/>
            <person name="Intra B."/>
            <person name="Flemming S."/>
            <person name="Rommel M.G."/>
            <person name="Panbangred W."/>
            <person name="Bechthold A."/>
        </authorList>
    </citation>
    <scope>NUCLEOTIDE SEQUENCE [LARGE SCALE GENOMIC DNA]</scope>
    <source>
        <strain evidence="2 3">44EHW</strain>
    </source>
</reference>
<dbReference type="InterPro" id="IPR043472">
    <property type="entry name" value="Macro_dom-like"/>
</dbReference>